<gene>
    <name evidence="2" type="ORF">K7432_001865</name>
</gene>
<evidence type="ECO:0000256" key="1">
    <source>
        <dbReference type="SAM" id="SignalP"/>
    </source>
</evidence>
<evidence type="ECO:0000313" key="3">
    <source>
        <dbReference type="Proteomes" id="UP001479436"/>
    </source>
</evidence>
<name>A0ABR2W8U3_9FUNG</name>
<protein>
    <submittedName>
        <fullName evidence="2">Uncharacterized protein</fullName>
    </submittedName>
</protein>
<dbReference type="EMBL" id="JASJQH010006921">
    <property type="protein sequence ID" value="KAK9727426.1"/>
    <property type="molecule type" value="Genomic_DNA"/>
</dbReference>
<sequence length="193" mass="20734">MFPISKPSHIAVVLACLLTLNPMALAQVQSSSGNSMITSATATTSMTVSTPAMDSREQCVQSRKCGNDVNCIATCFNVPGPNDTQVQDTISCVRQCNTTDNNQWAQCRDKCINDHYQAQPSSIIKPSTTTVATTSTLGVKPTSITPSSTTKSSSGIATATAVPNSASLNSSIMKRYVIWFLLFSILLQFWLRN</sequence>
<dbReference type="Proteomes" id="UP001479436">
    <property type="component" value="Unassembled WGS sequence"/>
</dbReference>
<comment type="caution">
    <text evidence="2">The sequence shown here is derived from an EMBL/GenBank/DDBJ whole genome shotgun (WGS) entry which is preliminary data.</text>
</comment>
<keyword evidence="3" id="KW-1185">Reference proteome</keyword>
<keyword evidence="1" id="KW-0732">Signal</keyword>
<accession>A0ABR2W8U3</accession>
<organism evidence="2 3">
    <name type="scientific">Basidiobolus ranarum</name>
    <dbReference type="NCBI Taxonomy" id="34480"/>
    <lineage>
        <taxon>Eukaryota</taxon>
        <taxon>Fungi</taxon>
        <taxon>Fungi incertae sedis</taxon>
        <taxon>Zoopagomycota</taxon>
        <taxon>Entomophthoromycotina</taxon>
        <taxon>Basidiobolomycetes</taxon>
        <taxon>Basidiobolales</taxon>
        <taxon>Basidiobolaceae</taxon>
        <taxon>Basidiobolus</taxon>
    </lineage>
</organism>
<feature type="chain" id="PRO_5046185120" evidence="1">
    <location>
        <begin position="27"/>
        <end position="193"/>
    </location>
</feature>
<feature type="signal peptide" evidence="1">
    <location>
        <begin position="1"/>
        <end position="26"/>
    </location>
</feature>
<proteinExistence type="predicted"/>
<reference evidence="2 3" key="1">
    <citation type="submission" date="2023-04" db="EMBL/GenBank/DDBJ databases">
        <title>Genome of Basidiobolus ranarum AG-B5.</title>
        <authorList>
            <person name="Stajich J.E."/>
            <person name="Carter-House D."/>
            <person name="Gryganskyi A."/>
        </authorList>
    </citation>
    <scope>NUCLEOTIDE SEQUENCE [LARGE SCALE GENOMIC DNA]</scope>
    <source>
        <strain evidence="2 3">AG-B5</strain>
    </source>
</reference>
<evidence type="ECO:0000313" key="2">
    <source>
        <dbReference type="EMBL" id="KAK9727426.1"/>
    </source>
</evidence>